<comment type="caution">
    <text evidence="1">The sequence shown here is derived from an EMBL/GenBank/DDBJ whole genome shotgun (WGS) entry which is preliminary data.</text>
</comment>
<organism evidence="1 2">
    <name type="scientific">Xenorhabdus beddingii</name>
    <dbReference type="NCBI Taxonomy" id="40578"/>
    <lineage>
        <taxon>Bacteria</taxon>
        <taxon>Pseudomonadati</taxon>
        <taxon>Pseudomonadota</taxon>
        <taxon>Gammaproteobacteria</taxon>
        <taxon>Enterobacterales</taxon>
        <taxon>Morganellaceae</taxon>
        <taxon>Xenorhabdus</taxon>
    </lineage>
</organism>
<gene>
    <name evidence="1" type="ORF">Xbed_00436</name>
</gene>
<dbReference type="Proteomes" id="UP000194204">
    <property type="component" value="Unassembled WGS sequence"/>
</dbReference>
<proteinExistence type="predicted"/>
<protein>
    <recommendedName>
        <fullName evidence="3">Transposase</fullName>
    </recommendedName>
</protein>
<evidence type="ECO:0000313" key="1">
    <source>
        <dbReference type="EMBL" id="OTA21686.1"/>
    </source>
</evidence>
<accession>A0A1Y2SUY6</accession>
<evidence type="ECO:0008006" key="3">
    <source>
        <dbReference type="Google" id="ProtNLM"/>
    </source>
</evidence>
<evidence type="ECO:0000313" key="2">
    <source>
        <dbReference type="Proteomes" id="UP000194204"/>
    </source>
</evidence>
<name>A0A1Y2SUY6_9GAMM</name>
<sequence>MLPGMTERLLPLTGGQPLAGQIRSRRICRSLAVALHLEIHCVYAQNSFFS</sequence>
<dbReference type="AlphaFoldDB" id="A0A1Y2SUY6"/>
<dbReference type="EMBL" id="MUBK01000002">
    <property type="protein sequence ID" value="OTA21686.1"/>
    <property type="molecule type" value="Genomic_DNA"/>
</dbReference>
<reference evidence="1 2" key="1">
    <citation type="submission" date="2017-01" db="EMBL/GenBank/DDBJ databases">
        <title>Deconstructing symbiosis and pathogenesis requirements using a combined genomic-metabolomic approach.</title>
        <authorList>
            <person name="Tobias N.J."/>
            <person name="Wolff H."/>
            <person name="Djahanschiri B."/>
            <person name="Ebersberger I."/>
            <person name="Bode H.B."/>
        </authorList>
    </citation>
    <scope>NUCLEOTIDE SEQUENCE [LARGE SCALE GENOMIC DNA]</scope>
    <source>
        <strain evidence="1 2">DSM 4764</strain>
    </source>
</reference>
<keyword evidence="2" id="KW-1185">Reference proteome</keyword>